<dbReference type="OrthoDB" id="2098203at2759"/>
<gene>
    <name evidence="1" type="ORF">jhhlp_006775</name>
</gene>
<dbReference type="PANTHER" id="PTHR39150:SF1">
    <property type="entry name" value="LARGE RIBOSOMAL SUBUNIT PROTEIN ML40"/>
    <property type="match status" value="1"/>
</dbReference>
<reference evidence="1 2" key="1">
    <citation type="journal article" date="2017" name="G3 (Bethesda)">
        <title>First Draft Genome Sequence of the Pathogenic Fungus Lomentospora prolificans (Formerly Scedosporium prolificans).</title>
        <authorList>
            <person name="Luo R."/>
            <person name="Zimin A."/>
            <person name="Workman R."/>
            <person name="Fan Y."/>
            <person name="Pertea G."/>
            <person name="Grossman N."/>
            <person name="Wear M.P."/>
            <person name="Jia B."/>
            <person name="Miller H."/>
            <person name="Casadevall A."/>
            <person name="Timp W."/>
            <person name="Zhang S.X."/>
            <person name="Salzberg S.L."/>
        </authorList>
    </citation>
    <scope>NUCLEOTIDE SEQUENCE [LARGE SCALE GENOMIC DNA]</scope>
    <source>
        <strain evidence="1 2">JHH-5317</strain>
    </source>
</reference>
<dbReference type="PANTHER" id="PTHR39150">
    <property type="entry name" value="54S RIBOSOMAL PROTEIN L28, MITOCHONDRIAL"/>
    <property type="match status" value="1"/>
</dbReference>
<keyword evidence="2" id="KW-1185">Reference proteome</keyword>
<protein>
    <recommendedName>
        <fullName evidence="3">Ring finger domain protein</fullName>
    </recommendedName>
</protein>
<dbReference type="Gene3D" id="6.10.250.3440">
    <property type="match status" value="1"/>
</dbReference>
<comment type="caution">
    <text evidence="1">The sequence shown here is derived from an EMBL/GenBank/DDBJ whole genome shotgun (WGS) entry which is preliminary data.</text>
</comment>
<dbReference type="InParanoid" id="A0A2N3N2P4"/>
<evidence type="ECO:0008006" key="3">
    <source>
        <dbReference type="Google" id="ProtNLM"/>
    </source>
</evidence>
<dbReference type="AlphaFoldDB" id="A0A2N3N2P4"/>
<dbReference type="GO" id="GO:0003735">
    <property type="term" value="F:structural constituent of ribosome"/>
    <property type="evidence" value="ECO:0007669"/>
    <property type="project" value="InterPro"/>
</dbReference>
<proteinExistence type="predicted"/>
<dbReference type="Proteomes" id="UP000233524">
    <property type="component" value="Unassembled WGS sequence"/>
</dbReference>
<evidence type="ECO:0000313" key="2">
    <source>
        <dbReference type="Proteomes" id="UP000233524"/>
    </source>
</evidence>
<evidence type="ECO:0000313" key="1">
    <source>
        <dbReference type="EMBL" id="PKS06701.1"/>
    </source>
</evidence>
<accession>A0A2N3N2P4</accession>
<dbReference type="VEuPathDB" id="FungiDB:jhhlp_006775"/>
<organism evidence="1 2">
    <name type="scientific">Lomentospora prolificans</name>
    <dbReference type="NCBI Taxonomy" id="41688"/>
    <lineage>
        <taxon>Eukaryota</taxon>
        <taxon>Fungi</taxon>
        <taxon>Dikarya</taxon>
        <taxon>Ascomycota</taxon>
        <taxon>Pezizomycotina</taxon>
        <taxon>Sordariomycetes</taxon>
        <taxon>Hypocreomycetidae</taxon>
        <taxon>Microascales</taxon>
        <taxon>Microascaceae</taxon>
        <taxon>Lomentospora</taxon>
    </lineage>
</organism>
<dbReference type="EMBL" id="NLAX01001033">
    <property type="protein sequence ID" value="PKS06701.1"/>
    <property type="molecule type" value="Genomic_DNA"/>
</dbReference>
<sequence>MSSVPSVRGVLASFPLQRAWTATTSMAASTVSLTRSFTTTATLQKKKKKDNKPKTEDSMKLRALKANLFAEPPPPLRMARNRWLRHWTIHRAWLLHQRKLRDARQKELMRMQQGMYEACEELRKTSGPGMRTEGYLYRVAMEKKGVYGPKGIPIEYARLQTETPAREAWNHNWTR</sequence>
<dbReference type="InterPro" id="IPR042831">
    <property type="entry name" value="Ribosomal_mL40_fung"/>
</dbReference>
<name>A0A2N3N2P4_9PEZI</name>
<dbReference type="GO" id="GO:0032543">
    <property type="term" value="P:mitochondrial translation"/>
    <property type="evidence" value="ECO:0007669"/>
    <property type="project" value="InterPro"/>
</dbReference>
<dbReference type="STRING" id="41688.A0A2N3N2P4"/>
<dbReference type="GO" id="GO:0005739">
    <property type="term" value="C:mitochondrion"/>
    <property type="evidence" value="ECO:0007669"/>
    <property type="project" value="GOC"/>
</dbReference>